<sequence>MLAEIRSLWIGGALSRLERVCLNSFLRAGHKVFLYTVSTRGRKLDPVSSEAPYKQRSITPLTLVEYQKCSSTRNEAIITAYKSGGYTMKQIGNHFNVHYSLVSRIVAASKK</sequence>
<evidence type="ECO:0000313" key="2">
    <source>
        <dbReference type="Proteomes" id="UP000197068"/>
    </source>
</evidence>
<accession>A0ABQ0MX73</accession>
<name>A0ABQ0MX73_9GAMM</name>
<organism evidence="1 2">
    <name type="scientific">Colwellia marinimaniae</name>
    <dbReference type="NCBI Taxonomy" id="1513592"/>
    <lineage>
        <taxon>Bacteria</taxon>
        <taxon>Pseudomonadati</taxon>
        <taxon>Pseudomonadota</taxon>
        <taxon>Gammaproteobacteria</taxon>
        <taxon>Alteromonadales</taxon>
        <taxon>Colwelliaceae</taxon>
        <taxon>Colwellia</taxon>
    </lineage>
</organism>
<keyword evidence="2" id="KW-1185">Reference proteome</keyword>
<gene>
    <name evidence="1" type="ORF">MTCD1_02583</name>
</gene>
<reference evidence="1 2" key="1">
    <citation type="submission" date="2017-06" db="EMBL/GenBank/DDBJ databases">
        <title>Whole Genome Sequences of Colwellia marinimaniae MTCD1.</title>
        <authorList>
            <person name="Kusumoto H."/>
            <person name="Inoue M."/>
            <person name="Tanikawa K."/>
            <person name="Maeji H."/>
            <person name="Cameron J.H."/>
            <person name="Bartlett D.H."/>
        </authorList>
    </citation>
    <scope>NUCLEOTIDE SEQUENCE [LARGE SCALE GENOMIC DNA]</scope>
    <source>
        <strain evidence="1 2">MTCD1</strain>
    </source>
</reference>
<dbReference type="EMBL" id="BDQM01000022">
    <property type="protein sequence ID" value="GAW96960.1"/>
    <property type="molecule type" value="Genomic_DNA"/>
</dbReference>
<evidence type="ECO:0000313" key="1">
    <source>
        <dbReference type="EMBL" id="GAW96960.1"/>
    </source>
</evidence>
<comment type="caution">
    <text evidence="1">The sequence shown here is derived from an EMBL/GenBank/DDBJ whole genome shotgun (WGS) entry which is preliminary data.</text>
</comment>
<dbReference type="Proteomes" id="UP000197068">
    <property type="component" value="Unassembled WGS sequence"/>
</dbReference>
<protein>
    <recommendedName>
        <fullName evidence="3">Resolvase HTH domain-containing protein</fullName>
    </recommendedName>
</protein>
<proteinExistence type="predicted"/>
<evidence type="ECO:0008006" key="3">
    <source>
        <dbReference type="Google" id="ProtNLM"/>
    </source>
</evidence>